<dbReference type="HOGENOM" id="CLU_007884_2_2_1"/>
<evidence type="ECO:0000256" key="3">
    <source>
        <dbReference type="ARBA" id="ARBA00022630"/>
    </source>
</evidence>
<dbReference type="GO" id="GO:0050660">
    <property type="term" value="F:flavin adenine dinucleotide binding"/>
    <property type="evidence" value="ECO:0007669"/>
    <property type="project" value="InterPro"/>
</dbReference>
<dbReference type="STRING" id="40148.A0A0E0B4V0"/>
<evidence type="ECO:0000256" key="5">
    <source>
        <dbReference type="ARBA" id="ARBA00023002"/>
    </source>
</evidence>
<protein>
    <recommendedName>
        <fullName evidence="6">FAD dependent oxidoreductase domain-containing protein</fullName>
    </recommendedName>
</protein>
<dbReference type="SUPFAM" id="SSF51905">
    <property type="entry name" value="FAD/NAD(P)-binding domain"/>
    <property type="match status" value="1"/>
</dbReference>
<dbReference type="InterPro" id="IPR036188">
    <property type="entry name" value="FAD/NAD-bd_sf"/>
</dbReference>
<dbReference type="AlphaFoldDB" id="A0A0E0B4V0"/>
<keyword evidence="5" id="KW-0560">Oxidoreductase</keyword>
<dbReference type="GO" id="GO:0008115">
    <property type="term" value="F:sarcosine oxidase activity"/>
    <property type="evidence" value="ECO:0007669"/>
    <property type="project" value="TreeGrafter"/>
</dbReference>
<evidence type="ECO:0000313" key="8">
    <source>
        <dbReference type="Proteomes" id="UP000026961"/>
    </source>
</evidence>
<sequence>MAAEANNGGEGGDGFDVIVVGAGIMGSCAAYAASTRGGARVLLLERFDLLHHRGSSHGESRTIRATYPQAHYPPMVRLAARLWDDAQRDAGYRVLTPTPHLDMGPRADPALRASIVNGAATEVASDAASDAAAPWPWSGVFRLPEGWTAATSEIGGVMKATKAVAMFQSLAAKNGAVVRDRTEVVGIAKQGDGSIVVKTSSGEEFHGAKCIITVGAWASKLVRSVAGVDLPVQPLHTLICYWRARPGREHELTPESGFPTFASYGDPYIYSTPSMDRRGHAGPRRHRRRAGHPAAVHDFIIDFVGGELGKDVVVGAGFSGHGFKMGPAVGRILAEMALDGEARTAAEAGVELRHFRIGRFEDNPEGNLAENKVKN</sequence>
<comment type="cofactor">
    <cofactor evidence="1">
        <name>FAD</name>
        <dbReference type="ChEBI" id="CHEBI:57692"/>
    </cofactor>
</comment>
<name>A0A0E0B4V0_9ORYZ</name>
<evidence type="ECO:0000256" key="2">
    <source>
        <dbReference type="ARBA" id="ARBA00010989"/>
    </source>
</evidence>
<proteinExistence type="inferred from homology"/>
<dbReference type="InterPro" id="IPR006076">
    <property type="entry name" value="FAD-dep_OxRdtase"/>
</dbReference>
<evidence type="ECO:0000256" key="4">
    <source>
        <dbReference type="ARBA" id="ARBA00022827"/>
    </source>
</evidence>
<dbReference type="EnsemblPlants" id="OGLUM09G15840.1">
    <property type="protein sequence ID" value="OGLUM09G15840.1"/>
    <property type="gene ID" value="OGLUM09G15840"/>
</dbReference>
<keyword evidence="8" id="KW-1185">Reference proteome</keyword>
<keyword evidence="4" id="KW-0274">FAD</keyword>
<dbReference type="PANTHER" id="PTHR10961:SF7">
    <property type="entry name" value="FAD DEPENDENT OXIDOREDUCTASE DOMAIN-CONTAINING PROTEIN"/>
    <property type="match status" value="1"/>
</dbReference>
<evidence type="ECO:0000259" key="6">
    <source>
        <dbReference type="Pfam" id="PF01266"/>
    </source>
</evidence>
<evidence type="ECO:0000313" key="7">
    <source>
        <dbReference type="EnsemblPlants" id="OGLUM09G15840.1"/>
    </source>
</evidence>
<dbReference type="InterPro" id="IPR045170">
    <property type="entry name" value="MTOX"/>
</dbReference>
<reference evidence="7" key="1">
    <citation type="submission" date="2015-04" db="UniProtKB">
        <authorList>
            <consortium name="EnsemblPlants"/>
        </authorList>
    </citation>
    <scope>IDENTIFICATION</scope>
</reference>
<comment type="similarity">
    <text evidence="2">Belongs to the MSOX/MTOX family.</text>
</comment>
<evidence type="ECO:0000256" key="1">
    <source>
        <dbReference type="ARBA" id="ARBA00001974"/>
    </source>
</evidence>
<organism evidence="7">
    <name type="scientific">Oryza glumipatula</name>
    <dbReference type="NCBI Taxonomy" id="40148"/>
    <lineage>
        <taxon>Eukaryota</taxon>
        <taxon>Viridiplantae</taxon>
        <taxon>Streptophyta</taxon>
        <taxon>Embryophyta</taxon>
        <taxon>Tracheophyta</taxon>
        <taxon>Spermatophyta</taxon>
        <taxon>Magnoliopsida</taxon>
        <taxon>Liliopsida</taxon>
        <taxon>Poales</taxon>
        <taxon>Poaceae</taxon>
        <taxon>BOP clade</taxon>
        <taxon>Oryzoideae</taxon>
        <taxon>Oryzeae</taxon>
        <taxon>Oryzinae</taxon>
        <taxon>Oryza</taxon>
    </lineage>
</organism>
<dbReference type="Gramene" id="OGLUM09G15840.1">
    <property type="protein sequence ID" value="OGLUM09G15840.1"/>
    <property type="gene ID" value="OGLUM09G15840"/>
</dbReference>
<dbReference type="Pfam" id="PF01266">
    <property type="entry name" value="DAO"/>
    <property type="match status" value="1"/>
</dbReference>
<dbReference type="Proteomes" id="UP000026961">
    <property type="component" value="Chromosome 9"/>
</dbReference>
<dbReference type="eggNOG" id="KOG2820">
    <property type="taxonomic scope" value="Eukaryota"/>
</dbReference>
<keyword evidence="3" id="KW-0285">Flavoprotein</keyword>
<dbReference type="PANTHER" id="PTHR10961">
    <property type="entry name" value="PEROXISOMAL SARCOSINE OXIDASE"/>
    <property type="match status" value="1"/>
</dbReference>
<accession>A0A0E0B4V0</accession>
<dbReference type="Gene3D" id="3.50.50.60">
    <property type="entry name" value="FAD/NAD(P)-binding domain"/>
    <property type="match status" value="3"/>
</dbReference>
<feature type="domain" description="FAD dependent oxidoreductase" evidence="6">
    <location>
        <begin position="16"/>
        <end position="285"/>
    </location>
</feature>
<reference evidence="7" key="2">
    <citation type="submission" date="2018-05" db="EMBL/GenBank/DDBJ databases">
        <title>OgluRS3 (Oryza glumaepatula Reference Sequence Version 3).</title>
        <authorList>
            <person name="Zhang J."/>
            <person name="Kudrna D."/>
            <person name="Lee S."/>
            <person name="Talag J."/>
            <person name="Welchert J."/>
            <person name="Wing R.A."/>
        </authorList>
    </citation>
    <scope>NUCLEOTIDE SEQUENCE [LARGE SCALE GENOMIC DNA]</scope>
</reference>